<sequence>MQPSWRQHTWPCLCTARSCSQSVSQCLAAGPAQHRQTAGVHRIDFGGARTRPDAGTKGGCSDVLSVSQLRSIFEHRPPARFDATNQQTPTHASAGPQLWVVVKSVMPRVGGRSRLSGGSM</sequence>
<protein>
    <submittedName>
        <fullName evidence="1">Uncharacterized protein</fullName>
    </submittedName>
</protein>
<dbReference type="EMBL" id="ML996083">
    <property type="protein sequence ID" value="KAF2154690.1"/>
    <property type="molecule type" value="Genomic_DNA"/>
</dbReference>
<organism evidence="1 2">
    <name type="scientific">Myriangium duriaei CBS 260.36</name>
    <dbReference type="NCBI Taxonomy" id="1168546"/>
    <lineage>
        <taxon>Eukaryota</taxon>
        <taxon>Fungi</taxon>
        <taxon>Dikarya</taxon>
        <taxon>Ascomycota</taxon>
        <taxon>Pezizomycotina</taxon>
        <taxon>Dothideomycetes</taxon>
        <taxon>Dothideomycetidae</taxon>
        <taxon>Myriangiales</taxon>
        <taxon>Myriangiaceae</taxon>
        <taxon>Myriangium</taxon>
    </lineage>
</organism>
<comment type="caution">
    <text evidence="1">The sequence shown here is derived from an EMBL/GenBank/DDBJ whole genome shotgun (WGS) entry which is preliminary data.</text>
</comment>
<proteinExistence type="predicted"/>
<keyword evidence="2" id="KW-1185">Reference proteome</keyword>
<gene>
    <name evidence="1" type="ORF">K461DRAFT_100270</name>
</gene>
<accession>A0A9P4J7P2</accession>
<evidence type="ECO:0000313" key="2">
    <source>
        <dbReference type="Proteomes" id="UP000799439"/>
    </source>
</evidence>
<dbReference type="AlphaFoldDB" id="A0A9P4J7P2"/>
<evidence type="ECO:0000313" key="1">
    <source>
        <dbReference type="EMBL" id="KAF2154690.1"/>
    </source>
</evidence>
<reference evidence="1" key="1">
    <citation type="journal article" date="2020" name="Stud. Mycol.">
        <title>101 Dothideomycetes genomes: a test case for predicting lifestyles and emergence of pathogens.</title>
        <authorList>
            <person name="Haridas S."/>
            <person name="Albert R."/>
            <person name="Binder M."/>
            <person name="Bloem J."/>
            <person name="Labutti K."/>
            <person name="Salamov A."/>
            <person name="Andreopoulos B."/>
            <person name="Baker S."/>
            <person name="Barry K."/>
            <person name="Bills G."/>
            <person name="Bluhm B."/>
            <person name="Cannon C."/>
            <person name="Castanera R."/>
            <person name="Culley D."/>
            <person name="Daum C."/>
            <person name="Ezra D."/>
            <person name="Gonzalez J."/>
            <person name="Henrissat B."/>
            <person name="Kuo A."/>
            <person name="Liang C."/>
            <person name="Lipzen A."/>
            <person name="Lutzoni F."/>
            <person name="Magnuson J."/>
            <person name="Mondo S."/>
            <person name="Nolan M."/>
            <person name="Ohm R."/>
            <person name="Pangilinan J."/>
            <person name="Park H.-J."/>
            <person name="Ramirez L."/>
            <person name="Alfaro M."/>
            <person name="Sun H."/>
            <person name="Tritt A."/>
            <person name="Yoshinaga Y."/>
            <person name="Zwiers L.-H."/>
            <person name="Turgeon B."/>
            <person name="Goodwin S."/>
            <person name="Spatafora J."/>
            <person name="Crous P."/>
            <person name="Grigoriev I."/>
        </authorList>
    </citation>
    <scope>NUCLEOTIDE SEQUENCE</scope>
    <source>
        <strain evidence="1">CBS 260.36</strain>
    </source>
</reference>
<name>A0A9P4J7P2_9PEZI</name>
<dbReference type="Proteomes" id="UP000799439">
    <property type="component" value="Unassembled WGS sequence"/>
</dbReference>